<evidence type="ECO:0000256" key="1">
    <source>
        <dbReference type="SAM" id="SignalP"/>
    </source>
</evidence>
<evidence type="ECO:0000313" key="3">
    <source>
        <dbReference type="Proteomes" id="UP001221898"/>
    </source>
</evidence>
<keyword evidence="3" id="KW-1185">Reference proteome</keyword>
<sequence length="71" mass="7586">MVVMTLGLHLQLLFSCALAQSTGMDNILTLPAALRTLDLKKTFIPCCLLAPPPPPLFPPSPAVRRLAVTCS</sequence>
<reference evidence="2" key="1">
    <citation type="journal article" date="2023" name="Science">
        <title>Genome structures resolve the early diversification of teleost fishes.</title>
        <authorList>
            <person name="Parey E."/>
            <person name="Louis A."/>
            <person name="Montfort J."/>
            <person name="Bouchez O."/>
            <person name="Roques C."/>
            <person name="Iampietro C."/>
            <person name="Lluch J."/>
            <person name="Castinel A."/>
            <person name="Donnadieu C."/>
            <person name="Desvignes T."/>
            <person name="Floi Bucao C."/>
            <person name="Jouanno E."/>
            <person name="Wen M."/>
            <person name="Mejri S."/>
            <person name="Dirks R."/>
            <person name="Jansen H."/>
            <person name="Henkel C."/>
            <person name="Chen W.J."/>
            <person name="Zahm M."/>
            <person name="Cabau C."/>
            <person name="Klopp C."/>
            <person name="Thompson A.W."/>
            <person name="Robinson-Rechavi M."/>
            <person name="Braasch I."/>
            <person name="Lecointre G."/>
            <person name="Bobe J."/>
            <person name="Postlethwait J.H."/>
            <person name="Berthelot C."/>
            <person name="Roest Crollius H."/>
            <person name="Guiguen Y."/>
        </authorList>
    </citation>
    <scope>NUCLEOTIDE SEQUENCE</scope>
    <source>
        <strain evidence="2">NC1722</strain>
    </source>
</reference>
<dbReference type="AlphaFoldDB" id="A0AAD7RBH0"/>
<protein>
    <recommendedName>
        <fullName evidence="4">Secreted protein</fullName>
    </recommendedName>
</protein>
<dbReference type="EMBL" id="JAINUG010000361">
    <property type="protein sequence ID" value="KAJ8377206.1"/>
    <property type="molecule type" value="Genomic_DNA"/>
</dbReference>
<organism evidence="2 3">
    <name type="scientific">Aldrovandia affinis</name>
    <dbReference type="NCBI Taxonomy" id="143900"/>
    <lineage>
        <taxon>Eukaryota</taxon>
        <taxon>Metazoa</taxon>
        <taxon>Chordata</taxon>
        <taxon>Craniata</taxon>
        <taxon>Vertebrata</taxon>
        <taxon>Euteleostomi</taxon>
        <taxon>Actinopterygii</taxon>
        <taxon>Neopterygii</taxon>
        <taxon>Teleostei</taxon>
        <taxon>Notacanthiformes</taxon>
        <taxon>Halosauridae</taxon>
        <taxon>Aldrovandia</taxon>
    </lineage>
</organism>
<evidence type="ECO:0008006" key="4">
    <source>
        <dbReference type="Google" id="ProtNLM"/>
    </source>
</evidence>
<comment type="caution">
    <text evidence="2">The sequence shown here is derived from an EMBL/GenBank/DDBJ whole genome shotgun (WGS) entry which is preliminary data.</text>
</comment>
<keyword evidence="1" id="KW-0732">Signal</keyword>
<proteinExistence type="predicted"/>
<evidence type="ECO:0000313" key="2">
    <source>
        <dbReference type="EMBL" id="KAJ8377206.1"/>
    </source>
</evidence>
<feature type="chain" id="PRO_5041984870" description="Secreted protein" evidence="1">
    <location>
        <begin position="20"/>
        <end position="71"/>
    </location>
</feature>
<accession>A0AAD7RBH0</accession>
<feature type="signal peptide" evidence="1">
    <location>
        <begin position="1"/>
        <end position="19"/>
    </location>
</feature>
<dbReference type="Proteomes" id="UP001221898">
    <property type="component" value="Unassembled WGS sequence"/>
</dbReference>
<gene>
    <name evidence="2" type="ORF">AAFF_G00265010</name>
</gene>
<name>A0AAD7RBH0_9TELE</name>